<organism evidence="1 2">
    <name type="scientific">Cichorium intybus</name>
    <name type="common">Chicory</name>
    <dbReference type="NCBI Taxonomy" id="13427"/>
    <lineage>
        <taxon>Eukaryota</taxon>
        <taxon>Viridiplantae</taxon>
        <taxon>Streptophyta</taxon>
        <taxon>Embryophyta</taxon>
        <taxon>Tracheophyta</taxon>
        <taxon>Spermatophyta</taxon>
        <taxon>Magnoliopsida</taxon>
        <taxon>eudicotyledons</taxon>
        <taxon>Gunneridae</taxon>
        <taxon>Pentapetalae</taxon>
        <taxon>asterids</taxon>
        <taxon>campanulids</taxon>
        <taxon>Asterales</taxon>
        <taxon>Asteraceae</taxon>
        <taxon>Cichorioideae</taxon>
        <taxon>Cichorieae</taxon>
        <taxon>Cichoriinae</taxon>
        <taxon>Cichorium</taxon>
    </lineage>
</organism>
<comment type="caution">
    <text evidence="1">The sequence shown here is derived from an EMBL/GenBank/DDBJ whole genome shotgun (WGS) entry which is preliminary data.</text>
</comment>
<name>A0ACB9F719_CICIN</name>
<sequence>MLYIEPFEIGDTLHIGCMIYNVLRSLGMYLKLYIVKEFDDGNSKLFIHETIGLRIENLLLELITWNARVSVFQIFLCSGRSLKGAGEAMAPQLFSLLRLSLIARCIIFKRMWVGKP</sequence>
<keyword evidence="2" id="KW-1185">Reference proteome</keyword>
<reference evidence="2" key="1">
    <citation type="journal article" date="2022" name="Mol. Ecol. Resour.">
        <title>The genomes of chicory, endive, great burdock and yacon provide insights into Asteraceae palaeo-polyploidization history and plant inulin production.</title>
        <authorList>
            <person name="Fan W."/>
            <person name="Wang S."/>
            <person name="Wang H."/>
            <person name="Wang A."/>
            <person name="Jiang F."/>
            <person name="Liu H."/>
            <person name="Zhao H."/>
            <person name="Xu D."/>
            <person name="Zhang Y."/>
        </authorList>
    </citation>
    <scope>NUCLEOTIDE SEQUENCE [LARGE SCALE GENOMIC DNA]</scope>
    <source>
        <strain evidence="2">cv. Punajuju</strain>
    </source>
</reference>
<protein>
    <submittedName>
        <fullName evidence="1">Uncharacterized protein</fullName>
    </submittedName>
</protein>
<accession>A0ACB9F719</accession>
<evidence type="ECO:0000313" key="1">
    <source>
        <dbReference type="EMBL" id="KAI3766563.1"/>
    </source>
</evidence>
<evidence type="ECO:0000313" key="2">
    <source>
        <dbReference type="Proteomes" id="UP001055811"/>
    </source>
</evidence>
<dbReference type="Proteomes" id="UP001055811">
    <property type="component" value="Linkage Group LG03"/>
</dbReference>
<proteinExistence type="predicted"/>
<dbReference type="EMBL" id="CM042011">
    <property type="protein sequence ID" value="KAI3766563.1"/>
    <property type="molecule type" value="Genomic_DNA"/>
</dbReference>
<gene>
    <name evidence="1" type="ORF">L2E82_16627</name>
</gene>
<reference evidence="1 2" key="2">
    <citation type="journal article" date="2022" name="Mol. Ecol. Resour.">
        <title>The genomes of chicory, endive, great burdock and yacon provide insights into Asteraceae paleo-polyploidization history and plant inulin production.</title>
        <authorList>
            <person name="Fan W."/>
            <person name="Wang S."/>
            <person name="Wang H."/>
            <person name="Wang A."/>
            <person name="Jiang F."/>
            <person name="Liu H."/>
            <person name="Zhao H."/>
            <person name="Xu D."/>
            <person name="Zhang Y."/>
        </authorList>
    </citation>
    <scope>NUCLEOTIDE SEQUENCE [LARGE SCALE GENOMIC DNA]</scope>
    <source>
        <strain evidence="2">cv. Punajuju</strain>
        <tissue evidence="1">Leaves</tissue>
    </source>
</reference>